<gene>
    <name evidence="2" type="ORF">ACFPMF_04360</name>
</gene>
<proteinExistence type="predicted"/>
<keyword evidence="3" id="KW-1185">Reference proteome</keyword>
<evidence type="ECO:0000313" key="2">
    <source>
        <dbReference type="EMBL" id="MFC5408526.1"/>
    </source>
</evidence>
<keyword evidence="1" id="KW-0732">Signal</keyword>
<feature type="signal peptide" evidence="1">
    <location>
        <begin position="1"/>
        <end position="22"/>
    </location>
</feature>
<accession>A0ABW0I7Z6</accession>
<protein>
    <recommendedName>
        <fullName evidence="4">T9SS type A sorting domain-containing protein</fullName>
    </recommendedName>
</protein>
<comment type="caution">
    <text evidence="2">The sequence shown here is derived from an EMBL/GenBank/DDBJ whole genome shotgun (WGS) entry which is preliminary data.</text>
</comment>
<evidence type="ECO:0000313" key="3">
    <source>
        <dbReference type="Proteomes" id="UP001596106"/>
    </source>
</evidence>
<name>A0ABW0I7Z6_9BACT</name>
<dbReference type="EMBL" id="JBHSMA010000001">
    <property type="protein sequence ID" value="MFC5408526.1"/>
    <property type="molecule type" value="Genomic_DNA"/>
</dbReference>
<feature type="chain" id="PRO_5045338315" description="T9SS type A sorting domain-containing protein" evidence="1">
    <location>
        <begin position="23"/>
        <end position="131"/>
    </location>
</feature>
<evidence type="ECO:0008006" key="4">
    <source>
        <dbReference type="Google" id="ProtNLM"/>
    </source>
</evidence>
<evidence type="ECO:0000256" key="1">
    <source>
        <dbReference type="SAM" id="SignalP"/>
    </source>
</evidence>
<reference evidence="3" key="1">
    <citation type="journal article" date="2019" name="Int. J. Syst. Evol. Microbiol.">
        <title>The Global Catalogue of Microorganisms (GCM) 10K type strain sequencing project: providing services to taxonomists for standard genome sequencing and annotation.</title>
        <authorList>
            <consortium name="The Broad Institute Genomics Platform"/>
            <consortium name="The Broad Institute Genome Sequencing Center for Infectious Disease"/>
            <person name="Wu L."/>
            <person name="Ma J."/>
        </authorList>
    </citation>
    <scope>NUCLEOTIDE SEQUENCE [LARGE SCALE GENOMIC DNA]</scope>
    <source>
        <strain evidence="3">CCUG 55250</strain>
    </source>
</reference>
<dbReference type="RefSeq" id="WP_379841484.1">
    <property type="nucleotide sequence ID" value="NZ_JBHSMA010000001.1"/>
</dbReference>
<organism evidence="2 3">
    <name type="scientific">Larkinella bovis</name>
    <dbReference type="NCBI Taxonomy" id="683041"/>
    <lineage>
        <taxon>Bacteria</taxon>
        <taxon>Pseudomonadati</taxon>
        <taxon>Bacteroidota</taxon>
        <taxon>Cytophagia</taxon>
        <taxon>Cytophagales</taxon>
        <taxon>Spirosomataceae</taxon>
        <taxon>Larkinella</taxon>
    </lineage>
</organism>
<sequence>MKTLIASAFLGLTLGTATICPAADQNDIAETRPTYQSVVYPVINSTKIRVNIAKEKTARVHVSLKNEAGETLASEQVGKGHASSAIRFDLSGLKDGVYTVEVSDGTTKQSKDVKIQTTTPTVERERFVAVN</sequence>
<dbReference type="Proteomes" id="UP001596106">
    <property type="component" value="Unassembled WGS sequence"/>
</dbReference>